<name>A0A9W6FEP2_9FIRM</name>
<dbReference type="PANTHER" id="PTHR30204:SF69">
    <property type="entry name" value="MERR-FAMILY TRANSCRIPTIONAL REGULATOR"/>
    <property type="match status" value="1"/>
</dbReference>
<dbReference type="SUPFAM" id="SSF55136">
    <property type="entry name" value="Probable bacterial effector-binding domain"/>
    <property type="match status" value="1"/>
</dbReference>
<dbReference type="InterPro" id="IPR009061">
    <property type="entry name" value="DNA-bd_dom_put_sf"/>
</dbReference>
<dbReference type="InterPro" id="IPR011256">
    <property type="entry name" value="Reg_factor_effector_dom_sf"/>
</dbReference>
<dbReference type="GO" id="GO:0003677">
    <property type="term" value="F:DNA binding"/>
    <property type="evidence" value="ECO:0007669"/>
    <property type="project" value="UniProtKB-KW"/>
</dbReference>
<evidence type="ECO:0000256" key="1">
    <source>
        <dbReference type="ARBA" id="ARBA00022491"/>
    </source>
</evidence>
<evidence type="ECO:0000313" key="6">
    <source>
        <dbReference type="EMBL" id="GLG04990.1"/>
    </source>
</evidence>
<evidence type="ECO:0000259" key="5">
    <source>
        <dbReference type="PROSITE" id="PS50937"/>
    </source>
</evidence>
<keyword evidence="7" id="KW-1185">Reference proteome</keyword>
<dbReference type="Pfam" id="PF13411">
    <property type="entry name" value="MerR_1"/>
    <property type="match status" value="1"/>
</dbReference>
<dbReference type="SMART" id="SM00422">
    <property type="entry name" value="HTH_MERR"/>
    <property type="match status" value="1"/>
</dbReference>
<gene>
    <name evidence="6" type="ORF">Selli1_21640</name>
</gene>
<dbReference type="Pfam" id="PF06445">
    <property type="entry name" value="GyrI-like"/>
    <property type="match status" value="1"/>
</dbReference>
<dbReference type="InterPro" id="IPR029442">
    <property type="entry name" value="GyrI-like"/>
</dbReference>
<dbReference type="GO" id="GO:0003700">
    <property type="term" value="F:DNA-binding transcription factor activity"/>
    <property type="evidence" value="ECO:0007669"/>
    <property type="project" value="InterPro"/>
</dbReference>
<dbReference type="AlphaFoldDB" id="A0A9W6FEP2"/>
<dbReference type="PROSITE" id="PS50937">
    <property type="entry name" value="HTH_MERR_2"/>
    <property type="match status" value="1"/>
</dbReference>
<dbReference type="Proteomes" id="UP001145145">
    <property type="component" value="Unassembled WGS sequence"/>
</dbReference>
<dbReference type="InterPro" id="IPR000551">
    <property type="entry name" value="MerR-type_HTH_dom"/>
</dbReference>
<reference evidence="6 7" key="1">
    <citation type="journal article" date="2023" name="Int. J. Syst. Evol. Microbiol.">
        <title>Sellimonas catena sp. nov., isolated from human faeces.</title>
        <authorList>
            <person name="Hisatomi A."/>
            <person name="Ohkuma M."/>
            <person name="Sakamoto M."/>
        </authorList>
    </citation>
    <scope>NUCLEOTIDE SEQUENCE [LARGE SCALE GENOMIC DNA]</scope>
    <source>
        <strain evidence="6 7">12EGH17</strain>
    </source>
</reference>
<dbReference type="PANTHER" id="PTHR30204">
    <property type="entry name" value="REDOX-CYCLING DRUG-SENSING TRANSCRIPTIONAL ACTIVATOR SOXR"/>
    <property type="match status" value="1"/>
</dbReference>
<accession>A0A9W6FEP2</accession>
<evidence type="ECO:0000256" key="4">
    <source>
        <dbReference type="ARBA" id="ARBA00023163"/>
    </source>
</evidence>
<proteinExistence type="predicted"/>
<evidence type="ECO:0000313" key="7">
    <source>
        <dbReference type="Proteomes" id="UP001145145"/>
    </source>
</evidence>
<dbReference type="InterPro" id="IPR047057">
    <property type="entry name" value="MerR_fam"/>
</dbReference>
<keyword evidence="2" id="KW-0805">Transcription regulation</keyword>
<evidence type="ECO:0000256" key="3">
    <source>
        <dbReference type="ARBA" id="ARBA00023125"/>
    </source>
</evidence>
<feature type="domain" description="HTH merR-type" evidence="5">
    <location>
        <begin position="5"/>
        <end position="74"/>
    </location>
</feature>
<evidence type="ECO:0000256" key="2">
    <source>
        <dbReference type="ARBA" id="ARBA00023015"/>
    </source>
</evidence>
<dbReference type="Gene3D" id="1.10.1660.10">
    <property type="match status" value="1"/>
</dbReference>
<dbReference type="RefSeq" id="WP_281873014.1">
    <property type="nucleotide sequence ID" value="NZ_BSBO01000022.1"/>
</dbReference>
<dbReference type="EMBL" id="BSBO01000022">
    <property type="protein sequence ID" value="GLG04990.1"/>
    <property type="molecule type" value="Genomic_DNA"/>
</dbReference>
<comment type="caution">
    <text evidence="6">The sequence shown here is derived from an EMBL/GenBank/DDBJ whole genome shotgun (WGS) entry which is preliminary data.</text>
</comment>
<dbReference type="Gene3D" id="3.20.80.10">
    <property type="entry name" value="Regulatory factor, effector binding domain"/>
    <property type="match status" value="1"/>
</dbReference>
<dbReference type="SUPFAM" id="SSF46955">
    <property type="entry name" value="Putative DNA-binding domain"/>
    <property type="match status" value="1"/>
</dbReference>
<keyword evidence="3" id="KW-0238">DNA-binding</keyword>
<protein>
    <submittedName>
        <fullName evidence="6">MerR family transcriptional regulator</fullName>
    </submittedName>
</protein>
<organism evidence="6 7">
    <name type="scientific">Sellimonas catena</name>
    <dbReference type="NCBI Taxonomy" id="2994035"/>
    <lineage>
        <taxon>Bacteria</taxon>
        <taxon>Bacillati</taxon>
        <taxon>Bacillota</taxon>
        <taxon>Clostridia</taxon>
        <taxon>Lachnospirales</taxon>
        <taxon>Lachnospiraceae</taxon>
        <taxon>Sellimonas</taxon>
    </lineage>
</organism>
<keyword evidence="4" id="KW-0804">Transcription</keyword>
<keyword evidence="1" id="KW-0678">Repressor</keyword>
<sequence length="274" mass="32606">MRKYVLTISELAKLRNTTSETLRHYDRIGLLKPVYVSDGGHRYYSIRQYEKLGTILELKEMGMSLEEIKEYFENRNLRKSYEMLKTYQQRFEERLKEQIRLNEIMQEKLEFVRSLFSLPEMETVFEEEFPLRHMITLGRESGDREEHAMAFTKLEGSLEEKIPILATDRMGVFSDQRILIPSDEMIPAVPMVLVDSEKEGNKYVREIQAGKYVCMMYKNGLLEKYHPSFEKIKQYLYQKHYRICGPILQIYIVDATLTNEEEEKVLEIQIPVEE</sequence>